<sequence>MNDVCFLDLGLNTLLISAANISTPSENKHIGLWRDAQEYDHLDPSPTQLINYLADQRTTKRLKFYQVLCSNTIIPPEHWSYDVTPTIQYLKSWGFQFISQQGPVDGENLLASRYG</sequence>
<evidence type="ECO:0000313" key="2">
    <source>
        <dbReference type="Proteomes" id="UP000252139"/>
    </source>
</evidence>
<protein>
    <submittedName>
        <fullName evidence="1">Uncharacterized protein</fullName>
    </submittedName>
</protein>
<gene>
    <name evidence="1" type="ORF">CU097_002670</name>
</gene>
<proteinExistence type="predicted"/>
<comment type="caution">
    <text evidence="1">The sequence shown here is derived from an EMBL/GenBank/DDBJ whole genome shotgun (WGS) entry which is preliminary data.</text>
</comment>
<name>A0A367J3P9_RHIAZ</name>
<dbReference type="Proteomes" id="UP000252139">
    <property type="component" value="Unassembled WGS sequence"/>
</dbReference>
<dbReference type="EMBL" id="PJQL01002334">
    <property type="protein sequence ID" value="RCH84557.1"/>
    <property type="molecule type" value="Genomic_DNA"/>
</dbReference>
<keyword evidence="2" id="KW-1185">Reference proteome</keyword>
<accession>A0A367J3P9</accession>
<reference evidence="1 2" key="1">
    <citation type="journal article" date="2018" name="G3 (Bethesda)">
        <title>Phylogenetic and Phylogenomic Definition of Rhizopus Species.</title>
        <authorList>
            <person name="Gryganskyi A.P."/>
            <person name="Golan J."/>
            <person name="Dolatabadi S."/>
            <person name="Mondo S."/>
            <person name="Robb S."/>
            <person name="Idnurm A."/>
            <person name="Muszewska A."/>
            <person name="Steczkiewicz K."/>
            <person name="Masonjones S."/>
            <person name="Liao H.L."/>
            <person name="Gajdeczka M.T."/>
            <person name="Anike F."/>
            <person name="Vuek A."/>
            <person name="Anishchenko I.M."/>
            <person name="Voigt K."/>
            <person name="de Hoog G.S."/>
            <person name="Smith M.E."/>
            <person name="Heitman J."/>
            <person name="Vilgalys R."/>
            <person name="Stajich J.E."/>
        </authorList>
    </citation>
    <scope>NUCLEOTIDE SEQUENCE [LARGE SCALE GENOMIC DNA]</scope>
    <source>
        <strain evidence="1 2">CBS 357.93</strain>
    </source>
</reference>
<dbReference type="AlphaFoldDB" id="A0A367J3P9"/>
<organism evidence="1 2">
    <name type="scientific">Rhizopus azygosporus</name>
    <name type="common">Rhizopus microsporus var. azygosporus</name>
    <dbReference type="NCBI Taxonomy" id="86630"/>
    <lineage>
        <taxon>Eukaryota</taxon>
        <taxon>Fungi</taxon>
        <taxon>Fungi incertae sedis</taxon>
        <taxon>Mucoromycota</taxon>
        <taxon>Mucoromycotina</taxon>
        <taxon>Mucoromycetes</taxon>
        <taxon>Mucorales</taxon>
        <taxon>Mucorineae</taxon>
        <taxon>Rhizopodaceae</taxon>
        <taxon>Rhizopus</taxon>
    </lineage>
</organism>
<evidence type="ECO:0000313" key="1">
    <source>
        <dbReference type="EMBL" id="RCH84557.1"/>
    </source>
</evidence>